<organism evidence="3 4">
    <name type="scientific">Rhypophila decipiens</name>
    <dbReference type="NCBI Taxonomy" id="261697"/>
    <lineage>
        <taxon>Eukaryota</taxon>
        <taxon>Fungi</taxon>
        <taxon>Dikarya</taxon>
        <taxon>Ascomycota</taxon>
        <taxon>Pezizomycotina</taxon>
        <taxon>Sordariomycetes</taxon>
        <taxon>Sordariomycetidae</taxon>
        <taxon>Sordariales</taxon>
        <taxon>Naviculisporaceae</taxon>
        <taxon>Rhypophila</taxon>
    </lineage>
</organism>
<keyword evidence="2" id="KW-1133">Transmembrane helix</keyword>
<gene>
    <name evidence="3" type="ORF">QBC37DRAFT_69679</name>
</gene>
<evidence type="ECO:0000256" key="1">
    <source>
        <dbReference type="SAM" id="MobiDB-lite"/>
    </source>
</evidence>
<dbReference type="Proteomes" id="UP001301769">
    <property type="component" value="Unassembled WGS sequence"/>
</dbReference>
<accession>A0AAN6Y1V3</accession>
<feature type="compositionally biased region" description="Basic and acidic residues" evidence="1">
    <location>
        <begin position="197"/>
        <end position="206"/>
    </location>
</feature>
<proteinExistence type="predicted"/>
<dbReference type="PANTHER" id="PTHR38166">
    <property type="entry name" value="C2H2-TYPE DOMAIN-CONTAINING PROTEIN-RELATED"/>
    <property type="match status" value="1"/>
</dbReference>
<feature type="region of interest" description="Disordered" evidence="1">
    <location>
        <begin position="146"/>
        <end position="206"/>
    </location>
</feature>
<feature type="transmembrane region" description="Helical" evidence="2">
    <location>
        <begin position="27"/>
        <end position="49"/>
    </location>
</feature>
<keyword evidence="2" id="KW-0472">Membrane</keyword>
<reference evidence="3" key="1">
    <citation type="journal article" date="2023" name="Mol. Phylogenet. Evol.">
        <title>Genome-scale phylogeny and comparative genomics of the fungal order Sordariales.</title>
        <authorList>
            <person name="Hensen N."/>
            <person name="Bonometti L."/>
            <person name="Westerberg I."/>
            <person name="Brannstrom I.O."/>
            <person name="Guillou S."/>
            <person name="Cros-Aarteil S."/>
            <person name="Calhoun S."/>
            <person name="Haridas S."/>
            <person name="Kuo A."/>
            <person name="Mondo S."/>
            <person name="Pangilinan J."/>
            <person name="Riley R."/>
            <person name="LaButti K."/>
            <person name="Andreopoulos B."/>
            <person name="Lipzen A."/>
            <person name="Chen C."/>
            <person name="Yan M."/>
            <person name="Daum C."/>
            <person name="Ng V."/>
            <person name="Clum A."/>
            <person name="Steindorff A."/>
            <person name="Ohm R.A."/>
            <person name="Martin F."/>
            <person name="Silar P."/>
            <person name="Natvig D.O."/>
            <person name="Lalanne C."/>
            <person name="Gautier V."/>
            <person name="Ament-Velasquez S.L."/>
            <person name="Kruys A."/>
            <person name="Hutchinson M.I."/>
            <person name="Powell A.J."/>
            <person name="Barry K."/>
            <person name="Miller A.N."/>
            <person name="Grigoriev I.V."/>
            <person name="Debuchy R."/>
            <person name="Gladieux P."/>
            <person name="Hiltunen Thoren M."/>
            <person name="Johannesson H."/>
        </authorList>
    </citation>
    <scope>NUCLEOTIDE SEQUENCE</scope>
    <source>
        <strain evidence="3">PSN293</strain>
    </source>
</reference>
<sequence>MGYWFSLQGTTAFPSVVSTCTNYFSFLLQWIASLPIIITRTFFSLYYTFLTLRSGQLAFQVKEVLYREGDQDSDRITQSSQPTDLQPLSLTLHLIWIAQTEELKPNTTGTFVFCHTSYHSLRGTNSAQYPTEQLLLKAHAIYPQQVPRNSGQTGASSSKNAPPTQSGAPQKRKANGAPSGRFKARKPRGNDNEDDNPNPRDPNHREDLDDQVVADTEKYFACHFFKLNPRKYHRCASKQLKTLDNLKQHIKRNHFSTYLHCRCCWEEFGDDQLALRNHASGDCEQRQGPDTLYQEDERLLETERGSSPREKWYEIWGKICEGHEAPDSPYTDPNTTDELGRLIEREIQSRMLAPAQLDSVCNRFQYQVPPELTRRIVNTLINETFSHPTLFQNRHRRKFNPINVAQPTVNHQATADDDGGRQAVLPRSPSPSDFLPAPESYEDLLHLDPALFDN</sequence>
<dbReference type="PANTHER" id="PTHR38166:SF1">
    <property type="entry name" value="C2H2-TYPE DOMAIN-CONTAINING PROTEIN"/>
    <property type="match status" value="1"/>
</dbReference>
<name>A0AAN6Y1V3_9PEZI</name>
<keyword evidence="4" id="KW-1185">Reference proteome</keyword>
<keyword evidence="2" id="KW-0812">Transmembrane</keyword>
<feature type="compositionally biased region" description="Polar residues" evidence="1">
    <location>
        <begin position="146"/>
        <end position="168"/>
    </location>
</feature>
<evidence type="ECO:0000313" key="3">
    <source>
        <dbReference type="EMBL" id="KAK4208577.1"/>
    </source>
</evidence>
<evidence type="ECO:0000313" key="4">
    <source>
        <dbReference type="Proteomes" id="UP001301769"/>
    </source>
</evidence>
<protein>
    <recommendedName>
        <fullName evidence="5">C2H2-type domain-containing protein</fullName>
    </recommendedName>
</protein>
<dbReference type="EMBL" id="MU858237">
    <property type="protein sequence ID" value="KAK4208577.1"/>
    <property type="molecule type" value="Genomic_DNA"/>
</dbReference>
<reference evidence="3" key="2">
    <citation type="submission" date="2023-05" db="EMBL/GenBank/DDBJ databases">
        <authorList>
            <consortium name="Lawrence Berkeley National Laboratory"/>
            <person name="Steindorff A."/>
            <person name="Hensen N."/>
            <person name="Bonometti L."/>
            <person name="Westerberg I."/>
            <person name="Brannstrom I.O."/>
            <person name="Guillou S."/>
            <person name="Cros-Aarteil S."/>
            <person name="Calhoun S."/>
            <person name="Haridas S."/>
            <person name="Kuo A."/>
            <person name="Mondo S."/>
            <person name="Pangilinan J."/>
            <person name="Riley R."/>
            <person name="Labutti K."/>
            <person name="Andreopoulos B."/>
            <person name="Lipzen A."/>
            <person name="Chen C."/>
            <person name="Yanf M."/>
            <person name="Daum C."/>
            <person name="Ng V."/>
            <person name="Clum A."/>
            <person name="Ohm R."/>
            <person name="Martin F."/>
            <person name="Silar P."/>
            <person name="Natvig D."/>
            <person name="Lalanne C."/>
            <person name="Gautier V."/>
            <person name="Ament-Velasquez S.L."/>
            <person name="Kruys A."/>
            <person name="Hutchinson M.I."/>
            <person name="Powell A.J."/>
            <person name="Barry K."/>
            <person name="Miller A.N."/>
            <person name="Grigoriev I.V."/>
            <person name="Debuchy R."/>
            <person name="Gladieux P."/>
            <person name="Thoren M.H."/>
            <person name="Johannesson H."/>
        </authorList>
    </citation>
    <scope>NUCLEOTIDE SEQUENCE</scope>
    <source>
        <strain evidence="3">PSN293</strain>
    </source>
</reference>
<comment type="caution">
    <text evidence="3">The sequence shown here is derived from an EMBL/GenBank/DDBJ whole genome shotgun (WGS) entry which is preliminary data.</text>
</comment>
<evidence type="ECO:0000256" key="2">
    <source>
        <dbReference type="SAM" id="Phobius"/>
    </source>
</evidence>
<evidence type="ECO:0008006" key="5">
    <source>
        <dbReference type="Google" id="ProtNLM"/>
    </source>
</evidence>
<dbReference type="AlphaFoldDB" id="A0AAN6Y1V3"/>